<dbReference type="Proteomes" id="UP000616839">
    <property type="component" value="Unassembled WGS sequence"/>
</dbReference>
<accession>A0A927K5J9</accession>
<evidence type="ECO:0000313" key="2">
    <source>
        <dbReference type="EMBL" id="MBD8868120.1"/>
    </source>
</evidence>
<keyword evidence="1" id="KW-0472">Membrane</keyword>
<comment type="caution">
    <text evidence="2">The sequence shown here is derived from an EMBL/GenBank/DDBJ whole genome shotgun (WGS) entry which is preliminary data.</text>
</comment>
<evidence type="ECO:0000313" key="3">
    <source>
        <dbReference type="Proteomes" id="UP000616839"/>
    </source>
</evidence>
<gene>
    <name evidence="2" type="ORF">IE331_00645</name>
</gene>
<sequence length="123" mass="12973">MTYALSRLMSTATASYGAYALADPAHLGRAMGVEGKDRAGYDLLSQTFGIRDLALSSVGIFGRSPGAVKAAMKVRIMLDVGDGLLLATKARDEQTRQKVLGVTMGWAALNLVALAIDSRRAKA</sequence>
<dbReference type="EMBL" id="JACYXZ010000001">
    <property type="protein sequence ID" value="MBD8868120.1"/>
    <property type="molecule type" value="Genomic_DNA"/>
</dbReference>
<evidence type="ECO:0000256" key="1">
    <source>
        <dbReference type="SAM" id="Phobius"/>
    </source>
</evidence>
<dbReference type="AlphaFoldDB" id="A0A927K5J9"/>
<reference evidence="2" key="1">
    <citation type="submission" date="2020-09" db="EMBL/GenBank/DDBJ databases">
        <title>Nocardioides sp. strain MJB4 16S ribosomal RNA gene Genome sequencing and assembly.</title>
        <authorList>
            <person name="Kim I."/>
        </authorList>
    </citation>
    <scope>NUCLEOTIDE SEQUENCE</scope>
    <source>
        <strain evidence="2">MJB4</strain>
    </source>
</reference>
<organism evidence="2 3">
    <name type="scientific">Nocardioides donggukensis</name>
    <dbReference type="NCBI Taxonomy" id="2774019"/>
    <lineage>
        <taxon>Bacteria</taxon>
        <taxon>Bacillati</taxon>
        <taxon>Actinomycetota</taxon>
        <taxon>Actinomycetes</taxon>
        <taxon>Propionibacteriales</taxon>
        <taxon>Nocardioidaceae</taxon>
        <taxon>Nocardioides</taxon>
    </lineage>
</organism>
<keyword evidence="1" id="KW-0812">Transmembrane</keyword>
<name>A0A927K5J9_9ACTN</name>
<proteinExistence type="predicted"/>
<feature type="transmembrane region" description="Helical" evidence="1">
    <location>
        <begin position="99"/>
        <end position="116"/>
    </location>
</feature>
<dbReference type="RefSeq" id="WP_192139514.1">
    <property type="nucleotide sequence ID" value="NZ_JACYXZ010000001.1"/>
</dbReference>
<keyword evidence="3" id="KW-1185">Reference proteome</keyword>
<keyword evidence="1" id="KW-1133">Transmembrane helix</keyword>
<protein>
    <submittedName>
        <fullName evidence="2">Uncharacterized protein</fullName>
    </submittedName>
</protein>